<gene>
    <name evidence="1" type="ORF">Q8A67_003484</name>
</gene>
<accession>A0AA88QF63</accession>
<name>A0AA88QF63_9TELE</name>
<evidence type="ECO:0000313" key="1">
    <source>
        <dbReference type="EMBL" id="KAK2911351.1"/>
    </source>
</evidence>
<sequence>MWTTSCLSPQTDPFPPFAKRSKEVTRYTEQNVLPVQPQYDQTFWGTDVPLPCEESFTFDQFLASALYFTPTGLVSSHRRASTGLTHEKLPHPSQLMGRKWKDHRLQKHTPKVLEHLGELRTKQRYINELKGDRWRGASAVASSGSEELPEAGDEQLFGPAAGVSISAETMAKPYEAASTPTPKLSFTGDEQFPDLTPVGNPMMAFVSGTAHRSLLMADEVMADEFSAAVNSGTSDGILRSNEDQMSLFY</sequence>
<proteinExistence type="predicted"/>
<evidence type="ECO:0000313" key="2">
    <source>
        <dbReference type="Proteomes" id="UP001187343"/>
    </source>
</evidence>
<reference evidence="1" key="1">
    <citation type="submission" date="2023-08" db="EMBL/GenBank/DDBJ databases">
        <title>Chromosome-level Genome Assembly of mud carp (Cirrhinus molitorella).</title>
        <authorList>
            <person name="Liu H."/>
        </authorList>
    </citation>
    <scope>NUCLEOTIDE SEQUENCE</scope>
    <source>
        <strain evidence="1">Prfri</strain>
        <tissue evidence="1">Muscle</tissue>
    </source>
</reference>
<protein>
    <submittedName>
        <fullName evidence="1">Uncharacterized protein</fullName>
    </submittedName>
</protein>
<dbReference type="EMBL" id="JAUYZG010000003">
    <property type="protein sequence ID" value="KAK2911351.1"/>
    <property type="molecule type" value="Genomic_DNA"/>
</dbReference>
<keyword evidence="2" id="KW-1185">Reference proteome</keyword>
<comment type="caution">
    <text evidence="1">The sequence shown here is derived from an EMBL/GenBank/DDBJ whole genome shotgun (WGS) entry which is preliminary data.</text>
</comment>
<dbReference type="AlphaFoldDB" id="A0AA88QF63"/>
<organism evidence="1 2">
    <name type="scientific">Cirrhinus molitorella</name>
    <name type="common">mud carp</name>
    <dbReference type="NCBI Taxonomy" id="172907"/>
    <lineage>
        <taxon>Eukaryota</taxon>
        <taxon>Metazoa</taxon>
        <taxon>Chordata</taxon>
        <taxon>Craniata</taxon>
        <taxon>Vertebrata</taxon>
        <taxon>Euteleostomi</taxon>
        <taxon>Actinopterygii</taxon>
        <taxon>Neopterygii</taxon>
        <taxon>Teleostei</taxon>
        <taxon>Ostariophysi</taxon>
        <taxon>Cypriniformes</taxon>
        <taxon>Cyprinidae</taxon>
        <taxon>Labeoninae</taxon>
        <taxon>Labeonini</taxon>
        <taxon>Cirrhinus</taxon>
    </lineage>
</organism>
<dbReference type="Proteomes" id="UP001187343">
    <property type="component" value="Unassembled WGS sequence"/>
</dbReference>